<organism evidence="2 3">
    <name type="scientific">Citricoccus muralis</name>
    <dbReference type="NCBI Taxonomy" id="169134"/>
    <lineage>
        <taxon>Bacteria</taxon>
        <taxon>Bacillati</taxon>
        <taxon>Actinomycetota</taxon>
        <taxon>Actinomycetes</taxon>
        <taxon>Micrococcales</taxon>
        <taxon>Micrococcaceae</taxon>
        <taxon>Citricoccus</taxon>
    </lineage>
</organism>
<keyword evidence="3" id="KW-1185">Reference proteome</keyword>
<dbReference type="EMBL" id="CP121252">
    <property type="protein sequence ID" value="WFP15779.1"/>
    <property type="molecule type" value="Genomic_DNA"/>
</dbReference>
<dbReference type="EC" id="2.7.1.-" evidence="2"/>
<sequence>MNAVEPSDPGLHPGDLDTVLGRLLGRLGHTLNRWSLREVDRTGSATTLLIEAHVRTGGSGETERHVGLTTAELPAGTVAGTDMLHGIRWSLWMHPHDPRLPGLARAVDPEHLRRLIGAEPLFEPLLALRMISYRPLRRAVLRADVGATAQTPARSIYLKVLPDDVAAATVLRHRLLSEADVPVAPVLAAPELGMVALGGLAGRSLASRLVHHRTREDDAQQILGVLDRLPATVLDLPTRPGWAARLSDLAPRTHPLLTDQQRRWDTVLEKIHSGLQRQDPGPLVPVHGDLYEAHLLFDGGALTGLLDVDGVGPGHRIDDAACLLAHLSVLPTVDPRYRNATTELRELRERLSASITGPAAGSDAVSPHDLALRTAAVVCTLLPPDPVLRGTPRAEAARHHARELALQRLQIIESLVAPPH</sequence>
<name>A0ABY8H4K3_9MICC</name>
<dbReference type="RefSeq" id="WP_278156800.1">
    <property type="nucleotide sequence ID" value="NZ_CP121252.1"/>
</dbReference>
<keyword evidence="2" id="KW-0808">Transferase</keyword>
<dbReference type="InterPro" id="IPR011009">
    <property type="entry name" value="Kinase-like_dom_sf"/>
</dbReference>
<gene>
    <name evidence="2" type="ORF">P8192_10265</name>
</gene>
<dbReference type="SUPFAM" id="SSF56112">
    <property type="entry name" value="Protein kinase-like (PK-like)"/>
    <property type="match status" value="1"/>
</dbReference>
<dbReference type="GO" id="GO:0016740">
    <property type="term" value="F:transferase activity"/>
    <property type="evidence" value="ECO:0007669"/>
    <property type="project" value="UniProtKB-KW"/>
</dbReference>
<evidence type="ECO:0000313" key="2">
    <source>
        <dbReference type="EMBL" id="WFP15779.1"/>
    </source>
</evidence>
<evidence type="ECO:0000259" key="1">
    <source>
        <dbReference type="Pfam" id="PF01636"/>
    </source>
</evidence>
<dbReference type="InterPro" id="IPR002575">
    <property type="entry name" value="Aminoglycoside_PTrfase"/>
</dbReference>
<evidence type="ECO:0000313" key="3">
    <source>
        <dbReference type="Proteomes" id="UP001219037"/>
    </source>
</evidence>
<reference evidence="2 3" key="1">
    <citation type="submission" date="2023-04" db="EMBL/GenBank/DDBJ databases">
        <title>Funneling lignin-derived compounds into biodiesel using alkali-halophilic Citricoccus sp. P2.</title>
        <authorList>
            <person name="Luo C.-B."/>
        </authorList>
    </citation>
    <scope>NUCLEOTIDE SEQUENCE [LARGE SCALE GENOMIC DNA]</scope>
    <source>
        <strain evidence="2 3">P2</strain>
    </source>
</reference>
<protein>
    <submittedName>
        <fullName evidence="2">Aminoglycoside phosphotransferase family protein</fullName>
        <ecNumber evidence="2">2.7.1.-</ecNumber>
    </submittedName>
</protein>
<proteinExistence type="predicted"/>
<feature type="domain" description="Aminoglycoside phosphotransferase" evidence="1">
    <location>
        <begin position="174"/>
        <end position="346"/>
    </location>
</feature>
<dbReference type="Proteomes" id="UP001219037">
    <property type="component" value="Chromosome"/>
</dbReference>
<dbReference type="Gene3D" id="3.90.1200.10">
    <property type="match status" value="1"/>
</dbReference>
<dbReference type="Pfam" id="PF01636">
    <property type="entry name" value="APH"/>
    <property type="match status" value="1"/>
</dbReference>
<accession>A0ABY8H4K3</accession>